<dbReference type="NCBIfam" id="NF004837">
    <property type="entry name" value="PRK06187.1"/>
    <property type="match status" value="1"/>
</dbReference>
<dbReference type="Pfam" id="PF13193">
    <property type="entry name" value="AMP-binding_C"/>
    <property type="match status" value="1"/>
</dbReference>
<comment type="caution">
    <text evidence="5">The sequence shown here is derived from an EMBL/GenBank/DDBJ whole genome shotgun (WGS) entry which is preliminary data.</text>
</comment>
<dbReference type="FunFam" id="3.30.300.30:FF:000008">
    <property type="entry name" value="2,3-dihydroxybenzoate-AMP ligase"/>
    <property type="match status" value="1"/>
</dbReference>
<dbReference type="GO" id="GO:0016878">
    <property type="term" value="F:acid-thiol ligase activity"/>
    <property type="evidence" value="ECO:0007669"/>
    <property type="project" value="UniProtKB-ARBA"/>
</dbReference>
<reference evidence="5 6" key="2">
    <citation type="submission" date="2020-06" db="EMBL/GenBank/DDBJ databases">
        <title>Ramlibacter rhizophilus sp. nov., isolated from rhizosphere soil of national flower Mugunghwa from South Korea.</title>
        <authorList>
            <person name="Zheng-Fei Y."/>
            <person name="Huan T."/>
        </authorList>
    </citation>
    <scope>NUCLEOTIDE SEQUENCE [LARGE SCALE GENOMIC DNA]</scope>
    <source>
        <strain evidence="5 6">B156</strain>
    </source>
</reference>
<dbReference type="PANTHER" id="PTHR43767:SF1">
    <property type="entry name" value="NONRIBOSOMAL PEPTIDE SYNTHASE PES1 (EUROFUNG)-RELATED"/>
    <property type="match status" value="1"/>
</dbReference>
<dbReference type="PROSITE" id="PS00455">
    <property type="entry name" value="AMP_BINDING"/>
    <property type="match status" value="1"/>
</dbReference>
<reference evidence="5 6" key="1">
    <citation type="submission" date="2020-05" db="EMBL/GenBank/DDBJ databases">
        <authorList>
            <person name="Khan S.A."/>
            <person name="Jeon C.O."/>
            <person name="Chun B.H."/>
        </authorList>
    </citation>
    <scope>NUCLEOTIDE SEQUENCE [LARGE SCALE GENOMIC DNA]</scope>
    <source>
        <strain evidence="5 6">B156</strain>
    </source>
</reference>
<evidence type="ECO:0000313" key="6">
    <source>
        <dbReference type="Proteomes" id="UP000552954"/>
    </source>
</evidence>
<proteinExistence type="inferred from homology"/>
<dbReference type="SUPFAM" id="SSF56801">
    <property type="entry name" value="Acetyl-CoA synthetase-like"/>
    <property type="match status" value="1"/>
</dbReference>
<evidence type="ECO:0000259" key="3">
    <source>
        <dbReference type="Pfam" id="PF00501"/>
    </source>
</evidence>
<organism evidence="5 6">
    <name type="scientific">Ramlibacter montanisoli</name>
    <dbReference type="NCBI Taxonomy" id="2732512"/>
    <lineage>
        <taxon>Bacteria</taxon>
        <taxon>Pseudomonadati</taxon>
        <taxon>Pseudomonadota</taxon>
        <taxon>Betaproteobacteria</taxon>
        <taxon>Burkholderiales</taxon>
        <taxon>Comamonadaceae</taxon>
        <taxon>Ramlibacter</taxon>
    </lineage>
</organism>
<evidence type="ECO:0000259" key="4">
    <source>
        <dbReference type="Pfam" id="PF13193"/>
    </source>
</evidence>
<feature type="domain" description="AMP-dependent synthetase/ligase" evidence="3">
    <location>
        <begin position="14"/>
        <end position="379"/>
    </location>
</feature>
<dbReference type="NCBIfam" id="NF006182">
    <property type="entry name" value="PRK08316.1"/>
    <property type="match status" value="1"/>
</dbReference>
<dbReference type="AlphaFoldDB" id="A0A849K9D7"/>
<dbReference type="InterPro" id="IPR050237">
    <property type="entry name" value="ATP-dep_AMP-bd_enzyme"/>
</dbReference>
<dbReference type="InterPro" id="IPR020845">
    <property type="entry name" value="AMP-binding_CS"/>
</dbReference>
<dbReference type="InterPro" id="IPR045851">
    <property type="entry name" value="AMP-bd_C_sf"/>
</dbReference>
<sequence>MDTAIRRQTLADLLRRSAKRFPRKTAIECGATRWSFAEFDALTDRLAAGLARMGIAKGARVAVLARNSHGFAALRFALARLGAVLVPINFMLKAEEVAYILRHAGAAVLATDSGLAELARSAAALDTRVRQFIWLPSEDPTQPVAGMTGFDELVETRETPPPVDLKGEDLAQIVYTSGTESMPKGAMLTHDAVIWQYASCAVDASIASGDIMLHALPLYHCAQLDVFLGPMIYVGGTSIVTAKPTPENLLPLIAKHRITSFFAPPTVWISLLRSPLFDQVDLSSLRKGYYGASIMPVEVLRELARRLPDVGFWNLYGQTEIAPLATMLGPEDQLRKPGSCGRAVLNVETRVVDDAMRDVQPGEIGEIVHRSPHLMLGYFHDDERTRAAFEGGWFHSGDLATIDDEGFITVVDRKKDMIKTGGENVASREVEEAIYRLPQVSEVAVVGVPHPRWVEAVVAVVVPKPGQALSEDEVLAHCRNALAGFKAPKAVVFTDALPKNPSGKLLKRELRQRYQQRFAEGSA</sequence>
<gene>
    <name evidence="5" type="ORF">HK415_01435</name>
</gene>
<dbReference type="CDD" id="cd17631">
    <property type="entry name" value="FACL_FadD13-like"/>
    <property type="match status" value="1"/>
</dbReference>
<comment type="similarity">
    <text evidence="1">Belongs to the ATP-dependent AMP-binding enzyme family.</text>
</comment>
<evidence type="ECO:0000256" key="2">
    <source>
        <dbReference type="ARBA" id="ARBA00022598"/>
    </source>
</evidence>
<keyword evidence="2" id="KW-0436">Ligase</keyword>
<dbReference type="InterPro" id="IPR000873">
    <property type="entry name" value="AMP-dep_synth/lig_dom"/>
</dbReference>
<dbReference type="Gene3D" id="3.40.50.12780">
    <property type="entry name" value="N-terminal domain of ligase-like"/>
    <property type="match status" value="1"/>
</dbReference>
<dbReference type="InterPro" id="IPR042099">
    <property type="entry name" value="ANL_N_sf"/>
</dbReference>
<dbReference type="PANTHER" id="PTHR43767">
    <property type="entry name" value="LONG-CHAIN-FATTY-ACID--COA LIGASE"/>
    <property type="match status" value="1"/>
</dbReference>
<accession>A0A849K9D7</accession>
<feature type="domain" description="AMP-binding enzyme C-terminal" evidence="4">
    <location>
        <begin position="429"/>
        <end position="504"/>
    </location>
</feature>
<dbReference type="Proteomes" id="UP000552954">
    <property type="component" value="Unassembled WGS sequence"/>
</dbReference>
<dbReference type="EMBL" id="JABFCS010000001">
    <property type="protein sequence ID" value="NNU42106.1"/>
    <property type="molecule type" value="Genomic_DNA"/>
</dbReference>
<dbReference type="Gene3D" id="3.30.300.30">
    <property type="match status" value="1"/>
</dbReference>
<evidence type="ECO:0000256" key="1">
    <source>
        <dbReference type="ARBA" id="ARBA00006432"/>
    </source>
</evidence>
<name>A0A849K9D7_9BURK</name>
<keyword evidence="6" id="KW-1185">Reference proteome</keyword>
<dbReference type="RefSeq" id="WP_171556502.1">
    <property type="nucleotide sequence ID" value="NZ_JABFCS010000001.1"/>
</dbReference>
<dbReference type="InterPro" id="IPR025110">
    <property type="entry name" value="AMP-bd_C"/>
</dbReference>
<dbReference type="Pfam" id="PF00501">
    <property type="entry name" value="AMP-binding"/>
    <property type="match status" value="1"/>
</dbReference>
<protein>
    <submittedName>
        <fullName evidence="5">Acyl-CoA synthetase</fullName>
    </submittedName>
</protein>
<evidence type="ECO:0000313" key="5">
    <source>
        <dbReference type="EMBL" id="NNU42106.1"/>
    </source>
</evidence>